<evidence type="ECO:0000313" key="2">
    <source>
        <dbReference type="EMBL" id="MEQ2212641.1"/>
    </source>
</evidence>
<comment type="caution">
    <text evidence="2">The sequence shown here is derived from an EMBL/GenBank/DDBJ whole genome shotgun (WGS) entry which is preliminary data.</text>
</comment>
<keyword evidence="3" id="KW-1185">Reference proteome</keyword>
<feature type="non-terminal residue" evidence="2">
    <location>
        <position position="1"/>
    </location>
</feature>
<organism evidence="2 3">
    <name type="scientific">Xenoophorus captivus</name>
    <dbReference type="NCBI Taxonomy" id="1517983"/>
    <lineage>
        <taxon>Eukaryota</taxon>
        <taxon>Metazoa</taxon>
        <taxon>Chordata</taxon>
        <taxon>Craniata</taxon>
        <taxon>Vertebrata</taxon>
        <taxon>Euteleostomi</taxon>
        <taxon>Actinopterygii</taxon>
        <taxon>Neopterygii</taxon>
        <taxon>Teleostei</taxon>
        <taxon>Neoteleostei</taxon>
        <taxon>Acanthomorphata</taxon>
        <taxon>Ovalentaria</taxon>
        <taxon>Atherinomorphae</taxon>
        <taxon>Cyprinodontiformes</taxon>
        <taxon>Goodeidae</taxon>
        <taxon>Xenoophorus</taxon>
    </lineage>
</organism>
<evidence type="ECO:0000256" key="1">
    <source>
        <dbReference type="SAM" id="MobiDB-lite"/>
    </source>
</evidence>
<dbReference type="Proteomes" id="UP001434883">
    <property type="component" value="Unassembled WGS sequence"/>
</dbReference>
<name>A0ABV0RWV6_9TELE</name>
<protein>
    <submittedName>
        <fullName evidence="2">Uncharacterized protein</fullName>
    </submittedName>
</protein>
<dbReference type="EMBL" id="JAHRIN010060092">
    <property type="protein sequence ID" value="MEQ2212641.1"/>
    <property type="molecule type" value="Genomic_DNA"/>
</dbReference>
<reference evidence="2 3" key="1">
    <citation type="submission" date="2021-06" db="EMBL/GenBank/DDBJ databases">
        <authorList>
            <person name="Palmer J.M."/>
        </authorList>
    </citation>
    <scope>NUCLEOTIDE SEQUENCE [LARGE SCALE GENOMIC DNA]</scope>
    <source>
        <strain evidence="2 3">XC_2019</strain>
        <tissue evidence="2">Muscle</tissue>
    </source>
</reference>
<sequence length="74" mass="8395">LLLITAFYCEEKNRSSWSERILHTHRARIISGSSNCRLVKQGDPPETITHSKRHIQTRHQPARGHHGSPSCVLG</sequence>
<feature type="compositionally biased region" description="Basic residues" evidence="1">
    <location>
        <begin position="50"/>
        <end position="66"/>
    </location>
</feature>
<evidence type="ECO:0000313" key="3">
    <source>
        <dbReference type="Proteomes" id="UP001434883"/>
    </source>
</evidence>
<accession>A0ABV0RWV6</accession>
<gene>
    <name evidence="2" type="ORF">XENOCAPTIV_002714</name>
</gene>
<proteinExistence type="predicted"/>
<feature type="region of interest" description="Disordered" evidence="1">
    <location>
        <begin position="41"/>
        <end position="74"/>
    </location>
</feature>